<sequence>MKSHSIFSLSFILLASVIFTSFYSCKKTDPNVEVKGESKVKLVNAIQADAVQDIFIDDEKLSNAALAFSESTDYLKLVSGNRDIKFIGNDQVETNASMKYTPSITYTTFLISDRSGAREILSYEDNLSNTESGKAKIKFINLTPYFTTGINVSVQAGTLFVNGLQYKEASSYFSVDADLNLRYNVLGSGITKTIDNSNFQAGKIYTIWFSGNTSGTLQAHVIADN</sequence>
<reference evidence="3 4" key="3">
    <citation type="submission" date="2019-03" db="EMBL/GenBank/DDBJ databases">
        <title>Genomic Encyclopedia of Type Strains, Phase IV (KMG-IV): sequencing the most valuable type-strain genomes for metagenomic binning, comparative biology and taxonomic classification.</title>
        <authorList>
            <person name="Goeker M."/>
        </authorList>
    </citation>
    <scope>NUCLEOTIDE SEQUENCE [LARGE SCALE GENOMIC DNA]</scope>
    <source>
        <strain evidence="3 4">DSM 103236</strain>
    </source>
</reference>
<dbReference type="EMBL" id="SLWO01000008">
    <property type="protein sequence ID" value="TCO20620.1"/>
    <property type="molecule type" value="Genomic_DNA"/>
</dbReference>
<dbReference type="InterPro" id="IPR025510">
    <property type="entry name" value="DUF4397"/>
</dbReference>
<name>A0A4V2RYM9_9SPHI</name>
<dbReference type="PROSITE" id="PS51257">
    <property type="entry name" value="PROKAR_LIPOPROTEIN"/>
    <property type="match status" value="1"/>
</dbReference>
<organism evidence="3 4">
    <name type="scientific">Pedobacter psychrotolerans</name>
    <dbReference type="NCBI Taxonomy" id="1843235"/>
    <lineage>
        <taxon>Bacteria</taxon>
        <taxon>Pseudomonadati</taxon>
        <taxon>Bacteroidota</taxon>
        <taxon>Sphingobacteriia</taxon>
        <taxon>Sphingobacteriales</taxon>
        <taxon>Sphingobacteriaceae</taxon>
        <taxon>Pedobacter</taxon>
    </lineage>
</organism>
<dbReference type="Proteomes" id="UP000295684">
    <property type="component" value="Unassembled WGS sequence"/>
</dbReference>
<reference evidence="2" key="1">
    <citation type="journal article" date="2014" name="Int. J. Syst. Evol. Microbiol.">
        <title>Complete genome of a new Firmicutes species belonging to the dominant human colonic microbiota ('Ruminococcus bicirculans') reveals two chromosomes and a selective capacity to utilize plant glucans.</title>
        <authorList>
            <consortium name="NISC Comparative Sequencing Program"/>
            <person name="Wegmann U."/>
            <person name="Louis P."/>
            <person name="Goesmann A."/>
            <person name="Henrissat B."/>
            <person name="Duncan S.H."/>
            <person name="Flint H.J."/>
        </authorList>
    </citation>
    <scope>NUCLEOTIDE SEQUENCE</scope>
    <source>
        <strain evidence="2">CGMCC 1.15644</strain>
    </source>
</reference>
<dbReference type="Proteomes" id="UP000622648">
    <property type="component" value="Unassembled WGS sequence"/>
</dbReference>
<comment type="caution">
    <text evidence="3">The sequence shown here is derived from an EMBL/GenBank/DDBJ whole genome shotgun (WGS) entry which is preliminary data.</text>
</comment>
<reference evidence="2" key="4">
    <citation type="submission" date="2024-05" db="EMBL/GenBank/DDBJ databases">
        <authorList>
            <person name="Sun Q."/>
            <person name="Zhou Y."/>
        </authorList>
    </citation>
    <scope>NUCLEOTIDE SEQUENCE</scope>
    <source>
        <strain evidence="2">CGMCC 1.15644</strain>
    </source>
</reference>
<dbReference type="Pfam" id="PF14344">
    <property type="entry name" value="DUF4397"/>
    <property type="match status" value="1"/>
</dbReference>
<keyword evidence="5" id="KW-1185">Reference proteome</keyword>
<protein>
    <submittedName>
        <fullName evidence="3">Uncharacterized protein DUF4397</fullName>
    </submittedName>
</protein>
<feature type="domain" description="DUF4397" evidence="1">
    <location>
        <begin position="38"/>
        <end position="144"/>
    </location>
</feature>
<proteinExistence type="predicted"/>
<reference evidence="5" key="2">
    <citation type="journal article" date="2019" name="Int. J. Syst. Evol. Microbiol.">
        <title>The Global Catalogue of Microorganisms (GCM) 10K type strain sequencing project: providing services to taxonomists for standard genome sequencing and annotation.</title>
        <authorList>
            <consortium name="The Broad Institute Genomics Platform"/>
            <consortium name="The Broad Institute Genome Sequencing Center for Infectious Disease"/>
            <person name="Wu L."/>
            <person name="Ma J."/>
        </authorList>
    </citation>
    <scope>NUCLEOTIDE SEQUENCE [LARGE SCALE GENOMIC DNA]</scope>
    <source>
        <strain evidence="5">CGMCC 1.15644</strain>
    </source>
</reference>
<dbReference type="OrthoDB" id="9792011at2"/>
<evidence type="ECO:0000313" key="4">
    <source>
        <dbReference type="Proteomes" id="UP000295684"/>
    </source>
</evidence>
<dbReference type="AlphaFoldDB" id="A0A4V2RYM9"/>
<evidence type="ECO:0000259" key="1">
    <source>
        <dbReference type="Pfam" id="PF14344"/>
    </source>
</evidence>
<gene>
    <name evidence="3" type="ORF">EV200_10860</name>
    <name evidence="2" type="ORF">GCM10011413_36780</name>
</gene>
<evidence type="ECO:0000313" key="2">
    <source>
        <dbReference type="EMBL" id="GGE66858.1"/>
    </source>
</evidence>
<evidence type="ECO:0000313" key="3">
    <source>
        <dbReference type="EMBL" id="TCO20620.1"/>
    </source>
</evidence>
<dbReference type="EMBL" id="BMJO01000007">
    <property type="protein sequence ID" value="GGE66858.1"/>
    <property type="molecule type" value="Genomic_DNA"/>
</dbReference>
<accession>A0A4V2RYM9</accession>
<evidence type="ECO:0000313" key="5">
    <source>
        <dbReference type="Proteomes" id="UP000622648"/>
    </source>
</evidence>
<dbReference type="RefSeq" id="WP_132535363.1">
    <property type="nucleotide sequence ID" value="NZ_BMJO01000007.1"/>
</dbReference>